<sequence length="363" mass="40870">MNYSCLTFSQRADGNAPTFCLFEAPVKDVISWSTIPTLTPENQSGIQRPLKDSKVRAIKKFLESDERNTIPTAIVVTISSNACHIDNGNIFIDITAKEDILVIDGQHRLHGLNAFDENSRVPIVAILDATSEERAFQFIIINNKVTKVAPDHIRALTLKLTKEEDKVDLEHRLKTSRLSLSPQLSYVGLANDLDESPFKGIIALPSMPEDDRKVVPAAIETSIAYIQSKNIQELASEDAAYDFFIAIWEVIKNTWPDCFPNEKKLVSKVGIVCLTRYITDAINLLSGYPGNDINIADPESVTTTVQNILKTQTPEFWHAEWSLQVADNRTVRDAIQDALTTIHQNIRFRHPWFNDIPFIKNIE</sequence>
<dbReference type="Pfam" id="PF14072">
    <property type="entry name" value="DndB"/>
    <property type="match status" value="1"/>
</dbReference>
<evidence type="ECO:0000313" key="1">
    <source>
        <dbReference type="EMBL" id="QHB30018.1"/>
    </source>
</evidence>
<evidence type="ECO:0000313" key="2">
    <source>
        <dbReference type="Proteomes" id="UP000464593"/>
    </source>
</evidence>
<dbReference type="Proteomes" id="UP000464593">
    <property type="component" value="Chromosome"/>
</dbReference>
<proteinExistence type="predicted"/>
<dbReference type="InterPro" id="IPR017642">
    <property type="entry name" value="DNA_S_mod_DndB"/>
</dbReference>
<organism evidence="1 2">
    <name type="scientific">Pseudomonas monteilii</name>
    <dbReference type="NCBI Taxonomy" id="76759"/>
    <lineage>
        <taxon>Bacteria</taxon>
        <taxon>Pseudomonadati</taxon>
        <taxon>Pseudomonadota</taxon>
        <taxon>Gammaproteobacteria</taxon>
        <taxon>Pseudomonadales</taxon>
        <taxon>Pseudomonadaceae</taxon>
        <taxon>Pseudomonas</taxon>
    </lineage>
</organism>
<accession>A0AAE6RFU9</accession>
<protein>
    <submittedName>
        <fullName evidence="1">RND transporter</fullName>
    </submittedName>
</protein>
<dbReference type="CDD" id="cd16413">
    <property type="entry name" value="DGQHR_domain"/>
    <property type="match status" value="1"/>
</dbReference>
<reference evidence="1 2" key="1">
    <citation type="submission" date="2019-05" db="EMBL/GenBank/DDBJ databases">
        <title>Complete genome sequence of Pseudomonas Pseudomonas resinovorans.</title>
        <authorList>
            <person name="Chen H.-P."/>
        </authorList>
    </citation>
    <scope>NUCLEOTIDE SEQUENCE [LARGE SCALE GENOMIC DNA]</scope>
    <source>
        <strain evidence="1 2">TCU-CK1</strain>
    </source>
</reference>
<dbReference type="AlphaFoldDB" id="A0AAE6RFU9"/>
<name>A0AAE6RFU9_9PSED</name>
<dbReference type="EMBL" id="CP040324">
    <property type="protein sequence ID" value="QHB30018.1"/>
    <property type="molecule type" value="Genomic_DNA"/>
</dbReference>
<gene>
    <name evidence="1" type="ORF">TCK1_4672</name>
</gene>
<dbReference type="RefSeq" id="WP_159266621.1">
    <property type="nucleotide sequence ID" value="NZ_CP040324.1"/>
</dbReference>
<dbReference type="InterPro" id="IPR017601">
    <property type="entry name" value="DGQHR-contain_dom"/>
</dbReference>
<dbReference type="NCBIfam" id="TIGR03187">
    <property type="entry name" value="DGQHR"/>
    <property type="match status" value="1"/>
</dbReference>